<keyword evidence="2" id="KW-0812">Transmembrane</keyword>
<dbReference type="PANTHER" id="PTHR37813">
    <property type="entry name" value="FELS-2 PROPHAGE PROTEIN"/>
    <property type="match status" value="1"/>
</dbReference>
<name>A0A8S5NQM5_9CAUD</name>
<dbReference type="InterPro" id="IPR016024">
    <property type="entry name" value="ARM-type_fold"/>
</dbReference>
<evidence type="ECO:0000256" key="1">
    <source>
        <dbReference type="ARBA" id="ARBA00022465"/>
    </source>
</evidence>
<keyword evidence="1" id="KW-1245">Viral tail assembly</keyword>
<keyword evidence="2" id="KW-1133">Transmembrane helix</keyword>
<feature type="transmembrane region" description="Helical" evidence="2">
    <location>
        <begin position="553"/>
        <end position="573"/>
    </location>
</feature>
<feature type="transmembrane region" description="Helical" evidence="2">
    <location>
        <begin position="324"/>
        <end position="345"/>
    </location>
</feature>
<protein>
    <submittedName>
        <fullName evidence="4">Tail tape measure</fullName>
    </submittedName>
</protein>
<feature type="transmembrane region" description="Helical" evidence="2">
    <location>
        <begin position="513"/>
        <end position="533"/>
    </location>
</feature>
<dbReference type="Gene3D" id="1.20.120.20">
    <property type="entry name" value="Apolipoprotein"/>
    <property type="match status" value="2"/>
</dbReference>
<keyword evidence="1" id="KW-1188">Viral release from host cell</keyword>
<evidence type="ECO:0000256" key="2">
    <source>
        <dbReference type="SAM" id="Phobius"/>
    </source>
</evidence>
<feature type="transmembrane region" description="Helical" evidence="2">
    <location>
        <begin position="296"/>
        <end position="317"/>
    </location>
</feature>
<dbReference type="InterPro" id="IPR013491">
    <property type="entry name" value="Tape_meas_N"/>
</dbReference>
<dbReference type="GO" id="GO:0098003">
    <property type="term" value="P:viral tail assembly"/>
    <property type="evidence" value="ECO:0007669"/>
    <property type="project" value="UniProtKB-KW"/>
</dbReference>
<feature type="domain" description="Tape measure protein N-terminal" evidence="3">
    <location>
        <begin position="77"/>
        <end position="262"/>
    </location>
</feature>
<proteinExistence type="predicted"/>
<sequence>MAEQYSVEAILSAVDKGFSHTLDAINQKLDAFDAKASKSEQSGQKIGGTFKAMALANLAASAITKVTGDIGTLVSESFKASDAMDKFRSTMQFAGLDNSAIEKSAQSVKKYADDTVYDLNTIANTTAQLAANGIKDYDALTQAAGNLNAVAGGNADTFKSVAMVMTQTASAGKLTGENWRQLSDAIPGASGKIQEALRQNGAYTGDFRKALEQGKISAEEFNKAIMDLGMTDVAREAATSTKTIEGAVGNMQAGIVTKINEIIDAIGKDKITGIISGIGELVTGGLDVLKTVVPPVVSAISGLVSVISTLAPVLIGAGAALATLHFASVISGAGGFVAWITKIVTGTKLWTMAQAALNLVMSANPITLIIAGIVALVAIILYLWKTNEGFRNAVIAIWNAIKQAFIGAWEAIKTAWSACGEFFSGLWEGLKTGVQTVVQWIVDKWNSAVALLQAVWNIISFAATFAWNYIVGAISSVVQPFIDSFINSWNILKEGLSAVWEGVKMVIQGAWEFIKAIVMGAVLIVIDLVTGNFTKLKEDLQMIWEAIKNAIQMVWEGIKFVITAIVGVTVALIKNAWEGLKAGLEAIWNFLSTTASTVWNALKTAVTTIVTGLVNGIKALWEGFKSFFTTLINTVKSIAVNTWNSIKSSVVSIIQGIVNAAQNAWNTFKNGVQSLVSSVTNIFNTLRNINLWDIGRAIMNGLLNGLKSAWESVKGFVSGIAGWIRDHKGPIEVDKRLLIPAGNAIMGGLNRGLDNGFDKTMAKVQSITGAIESRFNINQSKALNVENTISSQPMVITFKLGNKDFRAFVSDINQLNGEAIQLEEVYSI</sequence>
<feature type="transmembrane region" description="Helical" evidence="2">
    <location>
        <begin position="365"/>
        <end position="384"/>
    </location>
</feature>
<dbReference type="Pfam" id="PF20155">
    <property type="entry name" value="TMP_3"/>
    <property type="match status" value="1"/>
</dbReference>
<reference evidence="4" key="1">
    <citation type="journal article" date="2021" name="Proc. Natl. Acad. Sci. U.S.A.">
        <title>A Catalog of Tens of Thousands of Viruses from Human Metagenomes Reveals Hidden Associations with Chronic Diseases.</title>
        <authorList>
            <person name="Tisza M.J."/>
            <person name="Buck C.B."/>
        </authorList>
    </citation>
    <scope>NUCLEOTIDE SEQUENCE</scope>
    <source>
        <strain evidence="4">CtSP74</strain>
    </source>
</reference>
<dbReference type="SUPFAM" id="SSF48371">
    <property type="entry name" value="ARM repeat"/>
    <property type="match status" value="1"/>
</dbReference>
<keyword evidence="2" id="KW-0472">Membrane</keyword>
<accession>A0A8S5NQM5</accession>
<evidence type="ECO:0000259" key="3">
    <source>
        <dbReference type="Pfam" id="PF20155"/>
    </source>
</evidence>
<dbReference type="NCBIfam" id="TIGR02675">
    <property type="entry name" value="tape_meas_nterm"/>
    <property type="match status" value="1"/>
</dbReference>
<evidence type="ECO:0000313" key="4">
    <source>
        <dbReference type="EMBL" id="DAD96586.1"/>
    </source>
</evidence>
<dbReference type="EMBL" id="BK015221">
    <property type="protein sequence ID" value="DAD96586.1"/>
    <property type="molecule type" value="Genomic_DNA"/>
</dbReference>
<dbReference type="PANTHER" id="PTHR37813:SF1">
    <property type="entry name" value="FELS-2 PROPHAGE PROTEIN"/>
    <property type="match status" value="1"/>
</dbReference>
<organism evidence="4">
    <name type="scientific">Siphoviridae sp. ctSP74</name>
    <dbReference type="NCBI Taxonomy" id="2826343"/>
    <lineage>
        <taxon>Viruses</taxon>
        <taxon>Duplodnaviria</taxon>
        <taxon>Heunggongvirae</taxon>
        <taxon>Uroviricota</taxon>
        <taxon>Caudoviricetes</taxon>
    </lineage>
</organism>